<dbReference type="Proteomes" id="UP001472677">
    <property type="component" value="Unassembled WGS sequence"/>
</dbReference>
<dbReference type="EMBL" id="JBBPBM010000004">
    <property type="protein sequence ID" value="KAK8589438.1"/>
    <property type="molecule type" value="Genomic_DNA"/>
</dbReference>
<reference evidence="1 2" key="1">
    <citation type="journal article" date="2024" name="G3 (Bethesda)">
        <title>Genome assembly of Hibiscus sabdariffa L. provides insights into metabolisms of medicinal natural products.</title>
        <authorList>
            <person name="Kim T."/>
        </authorList>
    </citation>
    <scope>NUCLEOTIDE SEQUENCE [LARGE SCALE GENOMIC DNA]</scope>
    <source>
        <strain evidence="1">TK-2024</strain>
        <tissue evidence="1">Old leaves</tissue>
    </source>
</reference>
<evidence type="ECO:0000313" key="2">
    <source>
        <dbReference type="Proteomes" id="UP001472677"/>
    </source>
</evidence>
<name>A0ABR2FZQ0_9ROSI</name>
<evidence type="ECO:0000313" key="1">
    <source>
        <dbReference type="EMBL" id="KAK8589438.1"/>
    </source>
</evidence>
<protein>
    <submittedName>
        <fullName evidence="1">Uncharacterized protein</fullName>
    </submittedName>
</protein>
<proteinExistence type="predicted"/>
<sequence length="79" mass="8833">MILKLPELSLATTISAFNSAPVFYKSFRLALESQVGNSWAKRRLLPTCLVVRVAVGLFMARELLINLEKLPNMDALNQV</sequence>
<organism evidence="1 2">
    <name type="scientific">Hibiscus sabdariffa</name>
    <name type="common">roselle</name>
    <dbReference type="NCBI Taxonomy" id="183260"/>
    <lineage>
        <taxon>Eukaryota</taxon>
        <taxon>Viridiplantae</taxon>
        <taxon>Streptophyta</taxon>
        <taxon>Embryophyta</taxon>
        <taxon>Tracheophyta</taxon>
        <taxon>Spermatophyta</taxon>
        <taxon>Magnoliopsida</taxon>
        <taxon>eudicotyledons</taxon>
        <taxon>Gunneridae</taxon>
        <taxon>Pentapetalae</taxon>
        <taxon>rosids</taxon>
        <taxon>malvids</taxon>
        <taxon>Malvales</taxon>
        <taxon>Malvaceae</taxon>
        <taxon>Malvoideae</taxon>
        <taxon>Hibiscus</taxon>
    </lineage>
</organism>
<gene>
    <name evidence="1" type="ORF">V6N12_023835</name>
</gene>
<keyword evidence="2" id="KW-1185">Reference proteome</keyword>
<comment type="caution">
    <text evidence="1">The sequence shown here is derived from an EMBL/GenBank/DDBJ whole genome shotgun (WGS) entry which is preliminary data.</text>
</comment>
<accession>A0ABR2FZQ0</accession>